<sequence length="436" mass="50948">MIFFRVSNNVNIKITDGSLVVYKKIKQASLLDNEEIYCTTYEDFLDIEKVFARIDESYKARILDENKVRQIDSFPIELGLSNQNEFKRIKAFEIATQKAHFLNETLKNESCSLFLQTQQKAILHTQLTKEATEISVAIIGGVGRDIGEMVASIPALRILYEELKTVYNEVKIDIYLNASSNSYYSRDKEILSELAFIHSIQPLSLSFKTFCSYDYYIDNSLISHQCFYDELPYVDAYLHKFGLDYQNIKQYRKHNEISLKNYAIKMELNEKLLSLKKQHKLLLFHPFSAHNKRSIPIELSKKILKKVLLRAEDYMVVTLLDVEGVKANNYVNLTKYSKSFRDFAYIISQMDRILTVDTATYHIAEAFFIPTLVMFSNDKMEQRLAYYEHVKGIEVKDKTKPLSKFIFENEKLNLYHFDNWQSLKVGKVMKLLEKIG</sequence>
<dbReference type="Gene3D" id="3.40.50.2000">
    <property type="entry name" value="Glycogen Phosphorylase B"/>
    <property type="match status" value="1"/>
</dbReference>
<gene>
    <name evidence="1" type="ORF">CRV04_09300</name>
</gene>
<dbReference type="InterPro" id="IPR051199">
    <property type="entry name" value="LPS_LOS_Heptosyltrfase"/>
</dbReference>
<accession>A0A4Q0XNH7</accession>
<evidence type="ECO:0008006" key="3">
    <source>
        <dbReference type="Google" id="ProtNLM"/>
    </source>
</evidence>
<dbReference type="RefSeq" id="WP_128996573.1">
    <property type="nucleotide sequence ID" value="NZ_PDKN01000006.1"/>
</dbReference>
<name>A0A4Q0XNH7_9BACT</name>
<dbReference type="GO" id="GO:0009244">
    <property type="term" value="P:lipopolysaccharide core region biosynthetic process"/>
    <property type="evidence" value="ECO:0007669"/>
    <property type="project" value="TreeGrafter"/>
</dbReference>
<dbReference type="PANTHER" id="PTHR30160">
    <property type="entry name" value="TETRAACYLDISACCHARIDE 4'-KINASE-RELATED"/>
    <property type="match status" value="1"/>
</dbReference>
<evidence type="ECO:0000313" key="1">
    <source>
        <dbReference type="EMBL" id="RXJ56231.1"/>
    </source>
</evidence>
<dbReference type="SUPFAM" id="SSF53756">
    <property type="entry name" value="UDP-Glycosyltransferase/glycogen phosphorylase"/>
    <property type="match status" value="1"/>
</dbReference>
<dbReference type="OrthoDB" id="5346170at2"/>
<proteinExistence type="predicted"/>
<comment type="caution">
    <text evidence="1">The sequence shown here is derived from an EMBL/GenBank/DDBJ whole genome shotgun (WGS) entry which is preliminary data.</text>
</comment>
<dbReference type="EMBL" id="PDKN01000006">
    <property type="protein sequence ID" value="RXJ56231.1"/>
    <property type="molecule type" value="Genomic_DNA"/>
</dbReference>
<keyword evidence="2" id="KW-1185">Reference proteome</keyword>
<dbReference type="GO" id="GO:0005829">
    <property type="term" value="C:cytosol"/>
    <property type="evidence" value="ECO:0007669"/>
    <property type="project" value="TreeGrafter"/>
</dbReference>
<dbReference type="AlphaFoldDB" id="A0A4Q0XNH7"/>
<reference evidence="1 2" key="1">
    <citation type="submission" date="2017-10" db="EMBL/GenBank/DDBJ databases">
        <title>Genomics of the genus Arcobacter.</title>
        <authorList>
            <person name="Perez-Cataluna A."/>
            <person name="Figueras M.J."/>
        </authorList>
    </citation>
    <scope>NUCLEOTIDE SEQUENCE [LARGE SCALE GENOMIC DNA]</scope>
    <source>
        <strain evidence="1 2">CECT 8987</strain>
    </source>
</reference>
<organism evidence="1 2">
    <name type="scientific">Candidatus Marinarcus aquaticus</name>
    <dbReference type="NCBI Taxonomy" id="2044504"/>
    <lineage>
        <taxon>Bacteria</taxon>
        <taxon>Pseudomonadati</taxon>
        <taxon>Campylobacterota</taxon>
        <taxon>Epsilonproteobacteria</taxon>
        <taxon>Campylobacterales</taxon>
        <taxon>Arcobacteraceae</taxon>
        <taxon>Candidatus Marinarcus</taxon>
    </lineage>
</organism>
<protein>
    <recommendedName>
        <fullName evidence="3">Lipopolysaccharide heptosyltransferase family protein</fullName>
    </recommendedName>
</protein>
<evidence type="ECO:0000313" key="2">
    <source>
        <dbReference type="Proteomes" id="UP000290657"/>
    </source>
</evidence>
<dbReference type="GO" id="GO:0008713">
    <property type="term" value="F:ADP-heptose-lipopolysaccharide heptosyltransferase activity"/>
    <property type="evidence" value="ECO:0007669"/>
    <property type="project" value="TreeGrafter"/>
</dbReference>
<dbReference type="Proteomes" id="UP000290657">
    <property type="component" value="Unassembled WGS sequence"/>
</dbReference>